<sequence length="81" mass="9464">MKELDVESFLMLVVLRPALMNGEISSYQPSKQTSIIPRKSFQATAFWVWNTFRGNNQLELVTLSNFLLYKYNLHVQPFLIP</sequence>
<gene>
    <name evidence="1" type="ORF">CK203_031597</name>
</gene>
<comment type="caution">
    <text evidence="1">The sequence shown here is derived from an EMBL/GenBank/DDBJ whole genome shotgun (WGS) entry which is preliminary data.</text>
</comment>
<evidence type="ECO:0000313" key="1">
    <source>
        <dbReference type="EMBL" id="RVW95726.1"/>
    </source>
</evidence>
<dbReference type="AlphaFoldDB" id="A0A438IG55"/>
<reference evidence="1 2" key="1">
    <citation type="journal article" date="2018" name="PLoS Genet.">
        <title>Population sequencing reveals clonal diversity and ancestral inbreeding in the grapevine cultivar Chardonnay.</title>
        <authorList>
            <person name="Roach M.J."/>
            <person name="Johnson D.L."/>
            <person name="Bohlmann J."/>
            <person name="van Vuuren H.J."/>
            <person name="Jones S.J."/>
            <person name="Pretorius I.S."/>
            <person name="Schmidt S.A."/>
            <person name="Borneman A.R."/>
        </authorList>
    </citation>
    <scope>NUCLEOTIDE SEQUENCE [LARGE SCALE GENOMIC DNA]</scope>
    <source>
        <strain evidence="2">cv. Chardonnay</strain>
        <tissue evidence="1">Leaf</tissue>
    </source>
</reference>
<organism evidence="1 2">
    <name type="scientific">Vitis vinifera</name>
    <name type="common">Grape</name>
    <dbReference type="NCBI Taxonomy" id="29760"/>
    <lineage>
        <taxon>Eukaryota</taxon>
        <taxon>Viridiplantae</taxon>
        <taxon>Streptophyta</taxon>
        <taxon>Embryophyta</taxon>
        <taxon>Tracheophyta</taxon>
        <taxon>Spermatophyta</taxon>
        <taxon>Magnoliopsida</taxon>
        <taxon>eudicotyledons</taxon>
        <taxon>Gunneridae</taxon>
        <taxon>Pentapetalae</taxon>
        <taxon>rosids</taxon>
        <taxon>Vitales</taxon>
        <taxon>Vitaceae</taxon>
        <taxon>Viteae</taxon>
        <taxon>Vitis</taxon>
    </lineage>
</organism>
<dbReference type="EMBL" id="QGNW01000112">
    <property type="protein sequence ID" value="RVW95726.1"/>
    <property type="molecule type" value="Genomic_DNA"/>
</dbReference>
<accession>A0A438IG55</accession>
<name>A0A438IG55_VITVI</name>
<evidence type="ECO:0000313" key="2">
    <source>
        <dbReference type="Proteomes" id="UP000288805"/>
    </source>
</evidence>
<protein>
    <submittedName>
        <fullName evidence="1">Uncharacterized protein</fullName>
    </submittedName>
</protein>
<dbReference type="Proteomes" id="UP000288805">
    <property type="component" value="Unassembled WGS sequence"/>
</dbReference>
<dbReference type="OrthoDB" id="264795at2759"/>
<proteinExistence type="predicted"/>